<dbReference type="RefSeq" id="WP_117947954.1">
    <property type="nucleotide sequence ID" value="NZ_QRZC01000040.1"/>
</dbReference>
<evidence type="ECO:0000256" key="1">
    <source>
        <dbReference type="SAM" id="Phobius"/>
    </source>
</evidence>
<accession>A0A412X6R1</accession>
<protein>
    <recommendedName>
        <fullName evidence="4">Transmembrane protein</fullName>
    </recommendedName>
</protein>
<reference evidence="2 3" key="1">
    <citation type="submission" date="2018-08" db="EMBL/GenBank/DDBJ databases">
        <title>A genome reference for cultivated species of the human gut microbiota.</title>
        <authorList>
            <person name="Zou Y."/>
            <person name="Xue W."/>
            <person name="Luo G."/>
        </authorList>
    </citation>
    <scope>NUCLEOTIDE SEQUENCE [LARGE SCALE GENOMIC DNA]</scope>
    <source>
        <strain evidence="2 3">AF14-42</strain>
    </source>
</reference>
<feature type="transmembrane region" description="Helical" evidence="1">
    <location>
        <begin position="28"/>
        <end position="48"/>
    </location>
</feature>
<evidence type="ECO:0008006" key="4">
    <source>
        <dbReference type="Google" id="ProtNLM"/>
    </source>
</evidence>
<evidence type="ECO:0000313" key="3">
    <source>
        <dbReference type="Proteomes" id="UP000285343"/>
    </source>
</evidence>
<name>A0A412X6R1_BACUN</name>
<organism evidence="2 3">
    <name type="scientific">Bacteroides uniformis</name>
    <dbReference type="NCBI Taxonomy" id="820"/>
    <lineage>
        <taxon>Bacteria</taxon>
        <taxon>Pseudomonadati</taxon>
        <taxon>Bacteroidota</taxon>
        <taxon>Bacteroidia</taxon>
        <taxon>Bacteroidales</taxon>
        <taxon>Bacteroidaceae</taxon>
        <taxon>Bacteroides</taxon>
    </lineage>
</organism>
<dbReference type="Proteomes" id="UP000285343">
    <property type="component" value="Unassembled WGS sequence"/>
</dbReference>
<feature type="transmembrane region" description="Helical" evidence="1">
    <location>
        <begin position="78"/>
        <end position="97"/>
    </location>
</feature>
<gene>
    <name evidence="2" type="ORF">DWW14_20955</name>
</gene>
<keyword evidence="1" id="KW-1133">Transmembrane helix</keyword>
<keyword evidence="1" id="KW-0812">Transmembrane</keyword>
<proteinExistence type="predicted"/>
<dbReference type="EMBL" id="QRZC01000040">
    <property type="protein sequence ID" value="RGV36503.1"/>
    <property type="molecule type" value="Genomic_DNA"/>
</dbReference>
<keyword evidence="1" id="KW-0472">Membrane</keyword>
<dbReference type="AlphaFoldDB" id="A0A412X6R1"/>
<feature type="transmembrane region" description="Helical" evidence="1">
    <location>
        <begin position="55"/>
        <end position="72"/>
    </location>
</feature>
<evidence type="ECO:0000313" key="2">
    <source>
        <dbReference type="EMBL" id="RGV36503.1"/>
    </source>
</evidence>
<comment type="caution">
    <text evidence="2">The sequence shown here is derived from an EMBL/GenBank/DDBJ whole genome shotgun (WGS) entry which is preliminary data.</text>
</comment>
<sequence length="126" mass="14895">MDKFNDDMGRLCVWLSIFAIGMGREGSIILKLQCGIITLIAFTLYLLIIKLIENVFVALGLIIATIYFIPYITGIYSYNAYLGFILPFFWFLFMLVFHNKRLHGYNISNWEIRKIYEQCHSHKFFF</sequence>